<comment type="catalytic activity">
    <reaction evidence="8 9">
        <text>(R)-4'-phosphopantetheine + ATP + H(+) = 3'-dephospho-CoA + diphosphate</text>
        <dbReference type="Rhea" id="RHEA:19801"/>
        <dbReference type="ChEBI" id="CHEBI:15378"/>
        <dbReference type="ChEBI" id="CHEBI:30616"/>
        <dbReference type="ChEBI" id="CHEBI:33019"/>
        <dbReference type="ChEBI" id="CHEBI:57328"/>
        <dbReference type="ChEBI" id="CHEBI:61723"/>
        <dbReference type="EC" id="2.7.7.3"/>
    </reaction>
</comment>
<evidence type="ECO:0000256" key="2">
    <source>
        <dbReference type="ARBA" id="ARBA00022679"/>
    </source>
</evidence>
<feature type="binding site" evidence="9">
    <location>
        <position position="87"/>
    </location>
    <ligand>
        <name>substrate</name>
    </ligand>
</feature>
<dbReference type="HAMAP" id="MF_00151">
    <property type="entry name" value="PPAT_bact"/>
    <property type="match status" value="1"/>
</dbReference>
<name>A0A6L5XXN4_9FIRM</name>
<keyword evidence="7 9" id="KW-0173">Coenzyme A biosynthesis</keyword>
<dbReference type="PANTHER" id="PTHR21342:SF1">
    <property type="entry name" value="PHOSPHOPANTETHEINE ADENYLYLTRANSFERASE"/>
    <property type="match status" value="1"/>
</dbReference>
<evidence type="ECO:0000256" key="9">
    <source>
        <dbReference type="HAMAP-Rule" id="MF_00151"/>
    </source>
</evidence>
<dbReference type="InterPro" id="IPR001980">
    <property type="entry name" value="PPAT"/>
</dbReference>
<keyword evidence="1 9" id="KW-0963">Cytoplasm</keyword>
<evidence type="ECO:0000256" key="8">
    <source>
        <dbReference type="ARBA" id="ARBA00029346"/>
    </source>
</evidence>
<dbReference type="InterPro" id="IPR004821">
    <property type="entry name" value="Cyt_trans-like"/>
</dbReference>
<feature type="site" description="Transition state stabilizer" evidence="9">
    <location>
        <position position="17"/>
    </location>
</feature>
<keyword evidence="4 9" id="KW-0547">Nucleotide-binding</keyword>
<dbReference type="Gene3D" id="3.40.50.620">
    <property type="entry name" value="HUPs"/>
    <property type="match status" value="1"/>
</dbReference>
<dbReference type="Proteomes" id="UP000482209">
    <property type="component" value="Unassembled WGS sequence"/>
</dbReference>
<dbReference type="EMBL" id="VUMT01000006">
    <property type="protein sequence ID" value="MSS63297.1"/>
    <property type="molecule type" value="Genomic_DNA"/>
</dbReference>
<gene>
    <name evidence="9 11" type="primary">coaD</name>
    <name evidence="11" type="ORF">FYJ58_05325</name>
</gene>
<evidence type="ECO:0000313" key="11">
    <source>
        <dbReference type="EMBL" id="MSS63297.1"/>
    </source>
</evidence>
<feature type="binding site" evidence="9">
    <location>
        <position position="98"/>
    </location>
    <ligand>
        <name>ATP</name>
        <dbReference type="ChEBI" id="CHEBI:30616"/>
    </ligand>
</feature>
<dbReference type="UniPathway" id="UPA00241">
    <property type="reaction ID" value="UER00355"/>
</dbReference>
<dbReference type="NCBIfam" id="TIGR01510">
    <property type="entry name" value="coaD_prev_kdtB"/>
    <property type="match status" value="1"/>
</dbReference>
<dbReference type="InterPro" id="IPR014729">
    <property type="entry name" value="Rossmann-like_a/b/a_fold"/>
</dbReference>
<dbReference type="CDD" id="cd02163">
    <property type="entry name" value="PPAT"/>
    <property type="match status" value="1"/>
</dbReference>
<evidence type="ECO:0000256" key="7">
    <source>
        <dbReference type="ARBA" id="ARBA00022993"/>
    </source>
</evidence>
<feature type="binding site" evidence="9">
    <location>
        <position position="9"/>
    </location>
    <ligand>
        <name>substrate</name>
    </ligand>
</feature>
<evidence type="ECO:0000256" key="4">
    <source>
        <dbReference type="ARBA" id="ARBA00022741"/>
    </source>
</evidence>
<comment type="subunit">
    <text evidence="9">Homohexamer.</text>
</comment>
<proteinExistence type="inferred from homology"/>
<feature type="binding site" evidence="9">
    <location>
        <begin position="88"/>
        <end position="90"/>
    </location>
    <ligand>
        <name>ATP</name>
        <dbReference type="ChEBI" id="CHEBI:30616"/>
    </ligand>
</feature>
<feature type="binding site" evidence="9">
    <location>
        <begin position="123"/>
        <end position="129"/>
    </location>
    <ligand>
        <name>ATP</name>
        <dbReference type="ChEBI" id="CHEBI:30616"/>
    </ligand>
</feature>
<keyword evidence="6 9" id="KW-0460">Magnesium</keyword>
<reference evidence="11 12" key="1">
    <citation type="submission" date="2019-08" db="EMBL/GenBank/DDBJ databases">
        <title>In-depth cultivation of the pig gut microbiome towards novel bacterial diversity and tailored functional studies.</title>
        <authorList>
            <person name="Wylensek D."/>
            <person name="Hitch T.C.A."/>
            <person name="Clavel T."/>
        </authorList>
    </citation>
    <scope>NUCLEOTIDE SEQUENCE [LARGE SCALE GENOMIC DNA]</scope>
    <source>
        <strain evidence="11 12">WCA-693-APC-MOT-I</strain>
    </source>
</reference>
<dbReference type="NCBIfam" id="TIGR00125">
    <property type="entry name" value="cyt_tran_rel"/>
    <property type="match status" value="1"/>
</dbReference>
<dbReference type="GO" id="GO:0005524">
    <property type="term" value="F:ATP binding"/>
    <property type="evidence" value="ECO:0007669"/>
    <property type="project" value="UniProtKB-KW"/>
</dbReference>
<dbReference type="EC" id="2.7.7.3" evidence="9"/>
<comment type="function">
    <text evidence="9">Reversibly transfers an adenylyl group from ATP to 4'-phosphopantetheine, yielding dephospho-CoA (dPCoA) and pyrophosphate.</text>
</comment>
<dbReference type="RefSeq" id="WP_154518365.1">
    <property type="nucleotide sequence ID" value="NZ_VUMT01000006.1"/>
</dbReference>
<feature type="binding site" evidence="9">
    <location>
        <position position="41"/>
    </location>
    <ligand>
        <name>substrate</name>
    </ligand>
</feature>
<organism evidence="11 12">
    <name type="scientific">Velocimicrobium porci</name>
    <dbReference type="NCBI Taxonomy" id="2606634"/>
    <lineage>
        <taxon>Bacteria</taxon>
        <taxon>Bacillati</taxon>
        <taxon>Bacillota</taxon>
        <taxon>Clostridia</taxon>
        <taxon>Lachnospirales</taxon>
        <taxon>Lachnospiraceae</taxon>
        <taxon>Velocimicrobium</taxon>
    </lineage>
</organism>
<comment type="subcellular location">
    <subcellularLocation>
        <location evidence="9">Cytoplasm</location>
    </subcellularLocation>
</comment>
<evidence type="ECO:0000256" key="5">
    <source>
        <dbReference type="ARBA" id="ARBA00022840"/>
    </source>
</evidence>
<dbReference type="SUPFAM" id="SSF52374">
    <property type="entry name" value="Nucleotidylyl transferase"/>
    <property type="match status" value="1"/>
</dbReference>
<keyword evidence="5 9" id="KW-0067">ATP-binding</keyword>
<feature type="binding site" evidence="9">
    <location>
        <begin position="9"/>
        <end position="10"/>
    </location>
    <ligand>
        <name>ATP</name>
        <dbReference type="ChEBI" id="CHEBI:30616"/>
    </ligand>
</feature>
<dbReference type="GO" id="GO:0015937">
    <property type="term" value="P:coenzyme A biosynthetic process"/>
    <property type="evidence" value="ECO:0007669"/>
    <property type="project" value="UniProtKB-UniRule"/>
</dbReference>
<dbReference type="Pfam" id="PF01467">
    <property type="entry name" value="CTP_transf_like"/>
    <property type="match status" value="1"/>
</dbReference>
<keyword evidence="2 9" id="KW-0808">Transferase</keyword>
<dbReference type="GO" id="GO:0005737">
    <property type="term" value="C:cytoplasm"/>
    <property type="evidence" value="ECO:0007669"/>
    <property type="project" value="UniProtKB-SubCell"/>
</dbReference>
<comment type="caution">
    <text evidence="11">The sequence shown here is derived from an EMBL/GenBank/DDBJ whole genome shotgun (WGS) entry which is preliminary data.</text>
</comment>
<feature type="domain" description="Cytidyltransferase-like" evidence="10">
    <location>
        <begin position="5"/>
        <end position="133"/>
    </location>
</feature>
<keyword evidence="12" id="KW-1185">Reference proteome</keyword>
<keyword evidence="3 9" id="KW-0548">Nucleotidyltransferase</keyword>
<dbReference type="GO" id="GO:0004595">
    <property type="term" value="F:pantetheine-phosphate adenylyltransferase activity"/>
    <property type="evidence" value="ECO:0007669"/>
    <property type="project" value="UniProtKB-UniRule"/>
</dbReference>
<evidence type="ECO:0000313" key="12">
    <source>
        <dbReference type="Proteomes" id="UP000482209"/>
    </source>
</evidence>
<evidence type="ECO:0000256" key="3">
    <source>
        <dbReference type="ARBA" id="ARBA00022695"/>
    </source>
</evidence>
<dbReference type="AlphaFoldDB" id="A0A6L5XXN4"/>
<sequence>MKIGVYPGSFDPITYGHLDIIMRSSRLFDQLYIGVLNNSSKMALFSAEERVEMIRTVTEGIPNVKIEAFNGLLVEYANMIHADAIVRGLRAVTDFEYEIQLAQTNHRLNPGVETVFLTTSTKYAYLSSSVVREIAMYNGDISQFVPEAIIDTIYEKIKRKVR</sequence>
<feature type="binding site" evidence="9">
    <location>
        <position position="73"/>
    </location>
    <ligand>
        <name>substrate</name>
    </ligand>
</feature>
<protein>
    <recommendedName>
        <fullName evidence="9">Phosphopantetheine adenylyltransferase</fullName>
        <ecNumber evidence="9">2.7.7.3</ecNumber>
    </recommendedName>
    <alternativeName>
        <fullName evidence="9">Dephospho-CoA pyrophosphorylase</fullName>
    </alternativeName>
    <alternativeName>
        <fullName evidence="9">Pantetheine-phosphate adenylyltransferase</fullName>
        <shortName evidence="9">PPAT</shortName>
    </alternativeName>
</protein>
<dbReference type="PRINTS" id="PR01020">
    <property type="entry name" value="LPSBIOSNTHSS"/>
</dbReference>
<evidence type="ECO:0000256" key="6">
    <source>
        <dbReference type="ARBA" id="ARBA00022842"/>
    </source>
</evidence>
<feature type="binding site" evidence="9">
    <location>
        <position position="17"/>
    </location>
    <ligand>
        <name>ATP</name>
        <dbReference type="ChEBI" id="CHEBI:30616"/>
    </ligand>
</feature>
<dbReference type="PANTHER" id="PTHR21342">
    <property type="entry name" value="PHOSPHOPANTETHEINE ADENYLYLTRANSFERASE"/>
    <property type="match status" value="1"/>
</dbReference>
<accession>A0A6L5XXN4</accession>
<comment type="similarity">
    <text evidence="9">Belongs to the bacterial CoaD family.</text>
</comment>
<comment type="cofactor">
    <cofactor evidence="9">
        <name>Mg(2+)</name>
        <dbReference type="ChEBI" id="CHEBI:18420"/>
    </cofactor>
</comment>
<evidence type="ECO:0000256" key="1">
    <source>
        <dbReference type="ARBA" id="ARBA00022490"/>
    </source>
</evidence>
<evidence type="ECO:0000259" key="10">
    <source>
        <dbReference type="Pfam" id="PF01467"/>
    </source>
</evidence>
<comment type="pathway">
    <text evidence="9">Cofactor biosynthesis; coenzyme A biosynthesis; CoA from (R)-pantothenate: step 4/5.</text>
</comment>